<reference evidence="1 2" key="1">
    <citation type="submission" date="2024-02" db="EMBL/GenBank/DDBJ databases">
        <authorList>
            <person name="Daric V."/>
            <person name="Darras S."/>
        </authorList>
    </citation>
    <scope>NUCLEOTIDE SEQUENCE [LARGE SCALE GENOMIC DNA]</scope>
</reference>
<sequence length="78" mass="8910">MSTFIDFRRRIGFIRSGAESTTLYSDYLTLVLQRLLLPSTKLHNAMAEQLGNNSVDTTCNWWTVGGKIISNNDDIYHK</sequence>
<proteinExistence type="predicted"/>
<comment type="caution">
    <text evidence="1">The sequence shown here is derived from an EMBL/GenBank/DDBJ whole genome shotgun (WGS) entry which is preliminary data.</text>
</comment>
<accession>A0ABP0H297</accession>
<organism evidence="1 2">
    <name type="scientific">Clavelina lepadiformis</name>
    <name type="common">Light-bulb sea squirt</name>
    <name type="synonym">Ascidia lepadiformis</name>
    <dbReference type="NCBI Taxonomy" id="159417"/>
    <lineage>
        <taxon>Eukaryota</taxon>
        <taxon>Metazoa</taxon>
        <taxon>Chordata</taxon>
        <taxon>Tunicata</taxon>
        <taxon>Ascidiacea</taxon>
        <taxon>Aplousobranchia</taxon>
        <taxon>Clavelinidae</taxon>
        <taxon>Clavelina</taxon>
    </lineage>
</organism>
<protein>
    <submittedName>
        <fullName evidence="1">Uncharacterized protein</fullName>
    </submittedName>
</protein>
<keyword evidence="2" id="KW-1185">Reference proteome</keyword>
<dbReference type="EMBL" id="CAWYQH010000174">
    <property type="protein sequence ID" value="CAK8698122.1"/>
    <property type="molecule type" value="Genomic_DNA"/>
</dbReference>
<name>A0ABP0H297_CLALP</name>
<gene>
    <name evidence="1" type="ORF">CVLEPA_LOCUS31594</name>
</gene>
<evidence type="ECO:0000313" key="1">
    <source>
        <dbReference type="EMBL" id="CAK8698122.1"/>
    </source>
</evidence>
<dbReference type="Proteomes" id="UP001642483">
    <property type="component" value="Unassembled WGS sequence"/>
</dbReference>
<evidence type="ECO:0000313" key="2">
    <source>
        <dbReference type="Proteomes" id="UP001642483"/>
    </source>
</evidence>